<protein>
    <submittedName>
        <fullName evidence="8">Cna protein B-type domain-containing protein</fullName>
    </submittedName>
</protein>
<evidence type="ECO:0000256" key="6">
    <source>
        <dbReference type="SAM" id="SignalP"/>
    </source>
</evidence>
<dbReference type="Gene3D" id="2.60.40.10">
    <property type="entry name" value="Immunoglobulins"/>
    <property type="match status" value="7"/>
</dbReference>
<feature type="region of interest" description="Disordered" evidence="4">
    <location>
        <begin position="1972"/>
        <end position="2012"/>
    </location>
</feature>
<dbReference type="InterPro" id="IPR013783">
    <property type="entry name" value="Ig-like_fold"/>
</dbReference>
<feature type="region of interest" description="Disordered" evidence="4">
    <location>
        <begin position="44"/>
        <end position="72"/>
    </location>
</feature>
<feature type="domain" description="SpaA-like prealbumin fold" evidence="7">
    <location>
        <begin position="1884"/>
        <end position="1967"/>
    </location>
</feature>
<feature type="compositionally biased region" description="Acidic residues" evidence="4">
    <location>
        <begin position="57"/>
        <end position="72"/>
    </location>
</feature>
<dbReference type="PANTHER" id="PTHR36108:SF13">
    <property type="entry name" value="COLOSSIN-B-RELATED"/>
    <property type="match status" value="1"/>
</dbReference>
<feature type="domain" description="SpaA-like prealbumin fold" evidence="7">
    <location>
        <begin position="1305"/>
        <end position="1419"/>
    </location>
</feature>
<reference evidence="8 9" key="1">
    <citation type="submission" date="2017-02" db="EMBL/GenBank/DDBJ databases">
        <authorList>
            <person name="Peterson S.W."/>
        </authorList>
    </citation>
    <scope>NUCLEOTIDE SEQUENCE [LARGE SCALE GENOMIC DNA]</scope>
    <source>
        <strain evidence="8 9">ATCC 27749</strain>
    </source>
</reference>
<evidence type="ECO:0000256" key="4">
    <source>
        <dbReference type="SAM" id="MobiDB-lite"/>
    </source>
</evidence>
<dbReference type="STRING" id="745368.SAMN02745178_02443"/>
<dbReference type="EMBL" id="FUYF01000020">
    <property type="protein sequence ID" value="SKA93882.1"/>
    <property type="molecule type" value="Genomic_DNA"/>
</dbReference>
<comment type="similarity">
    <text evidence="1">Belongs to the serine-aspartate repeat-containing protein (SDr) family.</text>
</comment>
<keyword evidence="5" id="KW-0812">Transmembrane</keyword>
<evidence type="ECO:0000259" key="7">
    <source>
        <dbReference type="Pfam" id="PF17802"/>
    </source>
</evidence>
<dbReference type="OrthoDB" id="2032697at2"/>
<keyword evidence="5" id="KW-1133">Transmembrane helix</keyword>
<sequence length="2052" mass="224750">MSHKFKLKQRVVALCMAAMMCCSMFPSGAFAEALQADADGTPIVVQDNKNVTPDAPQTDESDPDPGENTPEDSETLMVTQIADEDAPVETSTDYTFDGAVLYTDLPDAPTGSYMGSQGLPVATGETKIGISAWLDYQLEESTDSYLSADTLNGDDLTMMAPLLEGTDYTVAPILAQVEYPADGSSLDVVLPNEVTVLDFYGAPADEATRSSLVHSEYTETSAAVMGLYVQADADFSAQLVYTAPDGSTLTKALHIVIDRSRTMAAPFAETTDVAAYAERPTPAVTSGKITKVEKVNGTWLIWFNGEEAYCCTHGANGQPKGCPPYTYTNTSLVSADQCIPGDHYGNQYRIWGGLDQLSMELLPDTPVAFSAEDTEEISLLDFCYTIYDDTQLWLIENYPESTAAKIYLESAQALLDGAVAYAKPRGYYTYIYTPARSGWQTVALIGPEISEEETEEPKPVVQEYYASWEAPAQSASGTVDLTYGITTDKIQLKTLEKVDGATIEIEPITKSGTIDGGSWSISPAGVQTVTTGGHTNDDNYQNNGGAASASWSVHYTVSKTVDGRSGSVGPYTTKEAADAAANSERDSAVAAIQAEAQSAVNNAIASAQAQLASLQFRYDEVTIPYGFESYWGSNGSHQTITVPANSNNAYEMRNAEWSLQINVKKTDSETGNQIAGDARYEIYQWDVVTGKYQPTGGYNTYSIQRQGDGTYAVINSAAYATNDTMRHTLYYTQRNEGRFILVETKAPAGYFGDWTDIDHPGTAGTALGKRAYYVEITADNNNSVLWLGNGNYNADIAAGDRGGTKLVTSGGVETTVTIYDSPKDASRSYTTDASGKAANEDDYTTTAADGIMKNDRTLGEISISKVDLDAQRYVTGDAAHGNAVLDGAVYDLYAAEDITHPDGVTGVVDYSKIIDSNGNPLWHTTIRDNSGQWISDYLPVLKKDNLVASAKIEDGWLTFSNLYLGKYYVVERSTGTVIPLREGALAVSGTYPTVDSRTKAATGQVAALAASNGQYTDWVYKNQFSTISKSKALDGTWTYDAYYLSYAPGYLCDEHNYYITPSYADEGWYVEKTTFASDTATYNGNYHIHKDSGLTESQDQVAKGNVEISKVVSSSGQSNGLELEGAGFTFYLVSDLSKVEQFDQTRTGSYTLQSILDAYINKEYDNEHPKWDFSGETQAIAKTYEVNADEIAAYNRTLTASGDNKNGKGYGWQPTGRANEYQLAEIFSNDSGDIRVQGLSYGTYLVVETTTPHDLFQAEPFLVSIDPEQDNNPWGAMATPKDSVMKASDSYQKFTVLDEEIEVYLKITKLDTETGKPVLLPNTAFQIYWLDDNGNYRLENGKPKLVTMTDTVNGHLTKNVDTFYTNEEGILTLPEKLPLGKYRIVETVGPNGFYNEWADSGNYYVDFDISTDRIYKATVDDNEDGMDTLVIGEDYWNEETLGKLTIRKTGETLTGKIETNDLIDPWMTGEADSDFVYTLRPLAGAEYTITAAEDIYTQDRQLDANGSRTLWYAKGDVVAVVTTGDGSADTAVFAPSRTKATYDFLSAIHDGTLGEVSITLPLGSYHVEETKPPYGYVGTTDSYDVTFSWDNQLNDVVMAKSIVKNGDNEQYFDVVRASEASAELAEQQTLGFYNDREHARVGVYKINQETGKYLAGAVFNLYTRDDIYDMDGNKLFSAGDLICTSPETVADGYTYFNCDVPIRGEWYGQSDRLDASTNSGNYFIRELRAPQGYYLNDAEMDVTFTYDGEILQVLDSTCVNTPTEMWVSKRDLTNGEELPGATLIIKDTKDNVVDTWVSTDTPHRVTGLHFDEEYTLTEMRPAGGYAVADDIVFRLERKTDADSHELDEADVYYLKDKKKLWIIPWEEWELLDDATVIMKDDITRVQISKVDIATGKELPGAELVIKDTDGNMVAQWVSEDKPHYIEKLPAGDYTLTEIAAPNGYQLAESIAFTVLPTGELQTVVMKDARIPEETPHEDTPSNTPQPTPNSTPTPAPAPASTPTTTPAPMPVIPQTGDGFPFALLSAAVFGSIVGFGIFAYKRRKSKPDESEH</sequence>
<feature type="domain" description="SpaA-like prealbumin fold" evidence="7">
    <location>
        <begin position="1767"/>
        <end position="1838"/>
    </location>
</feature>
<feature type="signal peptide" evidence="6">
    <location>
        <begin position="1"/>
        <end position="31"/>
    </location>
</feature>
<name>A0A1T4XWE8_9FIRM</name>
<dbReference type="Pfam" id="PF17802">
    <property type="entry name" value="SpaA"/>
    <property type="match status" value="4"/>
</dbReference>
<evidence type="ECO:0000256" key="3">
    <source>
        <dbReference type="ARBA" id="ARBA00022729"/>
    </source>
</evidence>
<organism evidence="8 9">
    <name type="scientific">Gemmiger formicilis</name>
    <dbReference type="NCBI Taxonomy" id="745368"/>
    <lineage>
        <taxon>Bacteria</taxon>
        <taxon>Bacillati</taxon>
        <taxon>Bacillota</taxon>
        <taxon>Clostridia</taxon>
        <taxon>Eubacteriales</taxon>
        <taxon>Gemmiger</taxon>
    </lineage>
</organism>
<accession>A0A1T4XWE8</accession>
<gene>
    <name evidence="8" type="ORF">SAMN02745178_02443</name>
</gene>
<dbReference type="RefSeq" id="WP_078785285.1">
    <property type="nucleotide sequence ID" value="NZ_FUYF01000020.1"/>
</dbReference>
<keyword evidence="3 6" id="KW-0732">Signal</keyword>
<feature type="chain" id="PRO_5012459393" evidence="6">
    <location>
        <begin position="32"/>
        <end position="2052"/>
    </location>
</feature>
<keyword evidence="2" id="KW-0964">Secreted</keyword>
<evidence type="ECO:0000313" key="8">
    <source>
        <dbReference type="EMBL" id="SKA93882.1"/>
    </source>
</evidence>
<keyword evidence="5" id="KW-0472">Membrane</keyword>
<evidence type="ECO:0000256" key="1">
    <source>
        <dbReference type="ARBA" id="ARBA00007257"/>
    </source>
</evidence>
<keyword evidence="9" id="KW-1185">Reference proteome</keyword>
<dbReference type="PANTHER" id="PTHR36108">
    <property type="entry name" value="COLOSSIN-B-RELATED"/>
    <property type="match status" value="1"/>
</dbReference>
<evidence type="ECO:0000256" key="5">
    <source>
        <dbReference type="SAM" id="Phobius"/>
    </source>
</evidence>
<dbReference type="Proteomes" id="UP000190286">
    <property type="component" value="Unassembled WGS sequence"/>
</dbReference>
<feature type="transmembrane region" description="Helical" evidence="5">
    <location>
        <begin position="2019"/>
        <end position="2040"/>
    </location>
</feature>
<feature type="compositionally biased region" description="Pro residues" evidence="4">
    <location>
        <begin position="1983"/>
        <end position="2011"/>
    </location>
</feature>
<dbReference type="GeneID" id="93338885"/>
<dbReference type="InterPro" id="IPR041033">
    <property type="entry name" value="SpaA_PFL_dom_1"/>
</dbReference>
<evidence type="ECO:0000256" key="2">
    <source>
        <dbReference type="ARBA" id="ARBA00022525"/>
    </source>
</evidence>
<proteinExistence type="inferred from homology"/>
<feature type="domain" description="SpaA-like prealbumin fold" evidence="7">
    <location>
        <begin position="1641"/>
        <end position="1749"/>
    </location>
</feature>
<evidence type="ECO:0000313" key="9">
    <source>
        <dbReference type="Proteomes" id="UP000190286"/>
    </source>
</evidence>